<dbReference type="RefSeq" id="WP_330151162.1">
    <property type="nucleotide sequence ID" value="NZ_JAUZMZ010000022.1"/>
</dbReference>
<keyword evidence="5" id="KW-0805">Transcription regulation</keyword>
<evidence type="ECO:0000256" key="5">
    <source>
        <dbReference type="ARBA" id="ARBA00023015"/>
    </source>
</evidence>
<evidence type="ECO:0000313" key="13">
    <source>
        <dbReference type="EMBL" id="MEE2031716.1"/>
    </source>
</evidence>
<evidence type="ECO:0000313" key="14">
    <source>
        <dbReference type="Proteomes" id="UP001331936"/>
    </source>
</evidence>
<evidence type="ECO:0000256" key="3">
    <source>
        <dbReference type="ARBA" id="ARBA00022692"/>
    </source>
</evidence>
<dbReference type="InterPro" id="IPR051474">
    <property type="entry name" value="Anti-sigma-K/W_factor"/>
</dbReference>
<feature type="transmembrane region" description="Helical" evidence="10">
    <location>
        <begin position="104"/>
        <end position="125"/>
    </location>
</feature>
<reference evidence="13 14" key="1">
    <citation type="submission" date="2023-08" db="EMBL/GenBank/DDBJ databases">
        <authorList>
            <person name="Girao M."/>
            <person name="Carvalho M.F."/>
        </authorList>
    </citation>
    <scope>NUCLEOTIDE SEQUENCE [LARGE SCALE GENOMIC DNA]</scope>
    <source>
        <strain evidence="13 14">CC-R104</strain>
    </source>
</reference>
<evidence type="ECO:0000256" key="10">
    <source>
        <dbReference type="SAM" id="Phobius"/>
    </source>
</evidence>
<accession>A0ABU7JNV3</accession>
<keyword evidence="4 10" id="KW-1133">Transmembrane helix</keyword>
<evidence type="ECO:0000256" key="6">
    <source>
        <dbReference type="ARBA" id="ARBA00023136"/>
    </source>
</evidence>
<evidence type="ECO:0000256" key="1">
    <source>
        <dbReference type="ARBA" id="ARBA00004162"/>
    </source>
</evidence>
<evidence type="ECO:0000256" key="9">
    <source>
        <dbReference type="ARBA" id="ARBA00030803"/>
    </source>
</evidence>
<comment type="subcellular location">
    <subcellularLocation>
        <location evidence="1">Cell membrane</location>
        <topology evidence="1">Single-pass membrane protein</topology>
    </subcellularLocation>
</comment>
<keyword evidence="7" id="KW-0804">Transcription</keyword>
<keyword evidence="2" id="KW-1003">Cell membrane</keyword>
<evidence type="ECO:0000256" key="4">
    <source>
        <dbReference type="ARBA" id="ARBA00022989"/>
    </source>
</evidence>
<dbReference type="PANTHER" id="PTHR37461">
    <property type="entry name" value="ANTI-SIGMA-K FACTOR RSKA"/>
    <property type="match status" value="1"/>
</dbReference>
<dbReference type="Gene3D" id="1.10.10.1320">
    <property type="entry name" value="Anti-sigma factor, zinc-finger domain"/>
    <property type="match status" value="1"/>
</dbReference>
<sequence length="244" mass="25431">MRESDREVLDMAPIVAMDALSSAERDEVATRLADSGPEVAAAFDAEVCLFREVLAELSAAHTAEPSPELRSRLLDRIAHEEQEAAQPPPISLDERRRQSRRRNFLLVAAAALVVALGGVVVASQWPGASDQPTTAQVLAADDVRTTTGVLDGGGTATVVFSKEVDAGVLVMNNVAPPTEGTVYQMWLIGPEGASSAGTMTPEDVAPSTTAVLEEISGATALAFSIEPAGGSKQPTALFAELPLG</sequence>
<evidence type="ECO:0000256" key="2">
    <source>
        <dbReference type="ARBA" id="ARBA00022475"/>
    </source>
</evidence>
<keyword evidence="14" id="KW-1185">Reference proteome</keyword>
<feature type="domain" description="Anti-sigma-K factor RskA N-terminal" evidence="12">
    <location>
        <begin position="8"/>
        <end position="55"/>
    </location>
</feature>
<evidence type="ECO:0000256" key="8">
    <source>
        <dbReference type="ARBA" id="ARBA00029829"/>
    </source>
</evidence>
<dbReference type="InterPro" id="IPR041916">
    <property type="entry name" value="Anti_sigma_zinc_sf"/>
</dbReference>
<dbReference type="Pfam" id="PF10099">
    <property type="entry name" value="RskA_C"/>
    <property type="match status" value="1"/>
</dbReference>
<organism evidence="13 14">
    <name type="scientific">Rhodococcus chondri</name>
    <dbReference type="NCBI Taxonomy" id="3065941"/>
    <lineage>
        <taxon>Bacteria</taxon>
        <taxon>Bacillati</taxon>
        <taxon>Actinomycetota</taxon>
        <taxon>Actinomycetes</taxon>
        <taxon>Mycobacteriales</taxon>
        <taxon>Nocardiaceae</taxon>
        <taxon>Rhodococcus</taxon>
    </lineage>
</organism>
<dbReference type="EMBL" id="JAUZMZ010000022">
    <property type="protein sequence ID" value="MEE2031716.1"/>
    <property type="molecule type" value="Genomic_DNA"/>
</dbReference>
<dbReference type="Proteomes" id="UP001331936">
    <property type="component" value="Unassembled WGS sequence"/>
</dbReference>
<dbReference type="PANTHER" id="PTHR37461:SF1">
    <property type="entry name" value="ANTI-SIGMA-K FACTOR RSKA"/>
    <property type="match status" value="1"/>
</dbReference>
<gene>
    <name evidence="13" type="ORF">Q8814_06240</name>
</gene>
<proteinExistence type="predicted"/>
<evidence type="ECO:0000256" key="7">
    <source>
        <dbReference type="ARBA" id="ARBA00023163"/>
    </source>
</evidence>
<keyword evidence="3 10" id="KW-0812">Transmembrane</keyword>
<comment type="caution">
    <text evidence="13">The sequence shown here is derived from an EMBL/GenBank/DDBJ whole genome shotgun (WGS) entry which is preliminary data.</text>
</comment>
<keyword evidence="6 10" id="KW-0472">Membrane</keyword>
<name>A0ABU7JNV3_9NOCA</name>
<dbReference type="InterPro" id="IPR053877">
    <property type="entry name" value="RskA_N"/>
</dbReference>
<evidence type="ECO:0000259" key="11">
    <source>
        <dbReference type="Pfam" id="PF10099"/>
    </source>
</evidence>
<evidence type="ECO:0000259" key="12">
    <source>
        <dbReference type="Pfam" id="PF22618"/>
    </source>
</evidence>
<protein>
    <recommendedName>
        <fullName evidence="9">Regulator of SigK</fullName>
    </recommendedName>
    <alternativeName>
        <fullName evidence="8">Sigma-K anti-sigma factor RskA</fullName>
    </alternativeName>
</protein>
<feature type="domain" description="Anti-sigma K factor RskA C-terminal" evidence="11">
    <location>
        <begin position="106"/>
        <end position="235"/>
    </location>
</feature>
<dbReference type="InterPro" id="IPR018764">
    <property type="entry name" value="RskA_C"/>
</dbReference>
<dbReference type="Pfam" id="PF22618">
    <property type="entry name" value="RskA_N"/>
    <property type="match status" value="1"/>
</dbReference>